<dbReference type="RefSeq" id="WP_113891522.1">
    <property type="nucleotide sequence ID" value="NZ_QNRK01000030.1"/>
</dbReference>
<evidence type="ECO:0000259" key="2">
    <source>
        <dbReference type="Pfam" id="PF03807"/>
    </source>
</evidence>
<dbReference type="SUPFAM" id="SSF51735">
    <property type="entry name" value="NAD(P)-binding Rossmann-fold domains"/>
    <property type="match status" value="1"/>
</dbReference>
<evidence type="ECO:0000313" key="3">
    <source>
        <dbReference type="EMBL" id="RBP06450.1"/>
    </source>
</evidence>
<name>A0A366EXL5_9HYPH</name>
<sequence length="201" mass="20239">MKIAIIGRGAVGKAIGGGWAAAGHQVVYGVRAPSAADETETAPAAADADVVVIATPWSAVPVVVAAAGGLAGKTVIDCTNPLALIDGRLQLAIGHTTSGGETLAALAPEASVVKTLNQLGAENLGGARRFPAPPVMFAAGDDATRKAVALRLVGDLGFEAIDAGPLVNSRLLESLAMLWIDQALARGAGRAFAYARIRRAT</sequence>
<dbReference type="EMBL" id="QNRK01000030">
    <property type="protein sequence ID" value="RBP06450.1"/>
    <property type="molecule type" value="Genomic_DNA"/>
</dbReference>
<comment type="caution">
    <text evidence="3">The sequence shown here is derived from an EMBL/GenBank/DDBJ whole genome shotgun (WGS) entry which is preliminary data.</text>
</comment>
<dbReference type="PANTHER" id="PTHR14239:SF10">
    <property type="entry name" value="REDUCTASE"/>
    <property type="match status" value="1"/>
</dbReference>
<keyword evidence="1" id="KW-0560">Oxidoreductase</keyword>
<dbReference type="OrthoDB" id="7557417at2"/>
<organism evidence="3 4">
    <name type="scientific">Roseiarcus fermentans</name>
    <dbReference type="NCBI Taxonomy" id="1473586"/>
    <lineage>
        <taxon>Bacteria</taxon>
        <taxon>Pseudomonadati</taxon>
        <taxon>Pseudomonadota</taxon>
        <taxon>Alphaproteobacteria</taxon>
        <taxon>Hyphomicrobiales</taxon>
        <taxon>Roseiarcaceae</taxon>
        <taxon>Roseiarcus</taxon>
    </lineage>
</organism>
<proteinExistence type="predicted"/>
<dbReference type="PANTHER" id="PTHR14239">
    <property type="entry name" value="DUDULIN-RELATED"/>
    <property type="match status" value="1"/>
</dbReference>
<dbReference type="InterPro" id="IPR028939">
    <property type="entry name" value="P5C_Rdtase_cat_N"/>
</dbReference>
<gene>
    <name evidence="3" type="ORF">DFR50_1307</name>
</gene>
<feature type="domain" description="Pyrroline-5-carboxylate reductase catalytic N-terminal" evidence="2">
    <location>
        <begin position="2"/>
        <end position="81"/>
    </location>
</feature>
<keyword evidence="4" id="KW-1185">Reference proteome</keyword>
<dbReference type="Gene3D" id="3.40.50.720">
    <property type="entry name" value="NAD(P)-binding Rossmann-like Domain"/>
    <property type="match status" value="1"/>
</dbReference>
<dbReference type="InterPro" id="IPR051267">
    <property type="entry name" value="STEAP_metalloreductase"/>
</dbReference>
<dbReference type="GO" id="GO:0016491">
    <property type="term" value="F:oxidoreductase activity"/>
    <property type="evidence" value="ECO:0007669"/>
    <property type="project" value="UniProtKB-KW"/>
</dbReference>
<dbReference type="AlphaFoldDB" id="A0A366EXL5"/>
<evidence type="ECO:0000256" key="1">
    <source>
        <dbReference type="ARBA" id="ARBA00023002"/>
    </source>
</evidence>
<reference evidence="3 4" key="1">
    <citation type="submission" date="2018-06" db="EMBL/GenBank/DDBJ databases">
        <title>Genomic Encyclopedia of Type Strains, Phase IV (KMG-IV): sequencing the most valuable type-strain genomes for metagenomic binning, comparative biology and taxonomic classification.</title>
        <authorList>
            <person name="Goeker M."/>
        </authorList>
    </citation>
    <scope>NUCLEOTIDE SEQUENCE [LARGE SCALE GENOMIC DNA]</scope>
    <source>
        <strain evidence="3 4">DSM 24875</strain>
    </source>
</reference>
<accession>A0A366EXL5</accession>
<dbReference type="InterPro" id="IPR036291">
    <property type="entry name" value="NAD(P)-bd_dom_sf"/>
</dbReference>
<evidence type="ECO:0000313" key="4">
    <source>
        <dbReference type="Proteomes" id="UP000253529"/>
    </source>
</evidence>
<protein>
    <recommendedName>
        <fullName evidence="2">Pyrroline-5-carboxylate reductase catalytic N-terminal domain-containing protein</fullName>
    </recommendedName>
</protein>
<dbReference type="Pfam" id="PF03807">
    <property type="entry name" value="F420_oxidored"/>
    <property type="match status" value="1"/>
</dbReference>
<dbReference type="Proteomes" id="UP000253529">
    <property type="component" value="Unassembled WGS sequence"/>
</dbReference>